<accession>A0A7W9M0N6</accession>
<dbReference type="AlphaFoldDB" id="A0A7W9M0N6"/>
<dbReference type="RefSeq" id="WP_184920311.1">
    <property type="nucleotide sequence ID" value="NZ_JACHMO010000001.1"/>
</dbReference>
<dbReference type="EMBL" id="JACHMO010000001">
    <property type="protein sequence ID" value="MBB5803144.1"/>
    <property type="molecule type" value="Genomic_DNA"/>
</dbReference>
<dbReference type="Gene3D" id="1.25.40.10">
    <property type="entry name" value="Tetratricopeptide repeat domain"/>
    <property type="match status" value="1"/>
</dbReference>
<gene>
    <name evidence="1" type="ORF">F4560_002912</name>
</gene>
<dbReference type="InterPro" id="IPR011990">
    <property type="entry name" value="TPR-like_helical_dom_sf"/>
</dbReference>
<dbReference type="Proteomes" id="UP000552097">
    <property type="component" value="Unassembled WGS sequence"/>
</dbReference>
<sequence length="421" mass="47566">MTGARDRDIEPPASATRVASCPEFQIGFFLEEVFCAYVEWPGVITRGHPEPEVARLQDMGGWAADELRGRGVDPALVDRFEEVLAGVPGTGDVPDRFDEQWAHELERISQWIETFIGVARNAVGSRRARYFDFGVMLSRIGVCARTLRMADLLPPEMDGLRSATKAQYQPELARAVRVLLAFVTDRSAARPPDPDQHELDRAVDDFARYAVTWLASDDDAEQLHGRGKEVTFAAGMHSSDAISRHVIRRKYPEPLPEEERIPLAVPHSDDDRFHLHALWQEIRTPRGDDSARYHEILRDFVELTRRVLGPVHPLTLHIQVDFASSHVMVGDPDTAVLMLLDIAETALRHYGPTHPERYLIVGNVHYWLLLWNPALARQLYEFPLKSFALSDEDSVSEALRRPRAVIRQSLGLDDADRPPAE</sequence>
<reference evidence="1 2" key="1">
    <citation type="submission" date="2020-08" db="EMBL/GenBank/DDBJ databases">
        <title>Sequencing the genomes of 1000 actinobacteria strains.</title>
        <authorList>
            <person name="Klenk H.-P."/>
        </authorList>
    </citation>
    <scope>NUCLEOTIDE SEQUENCE [LARGE SCALE GENOMIC DNA]</scope>
    <source>
        <strain evidence="1 2">DSM 45486</strain>
    </source>
</reference>
<name>A0A7W9M0N6_9PSEU</name>
<comment type="caution">
    <text evidence="1">The sequence shown here is derived from an EMBL/GenBank/DDBJ whole genome shotgun (WGS) entry which is preliminary data.</text>
</comment>
<protein>
    <submittedName>
        <fullName evidence="1">Uncharacterized protein</fullName>
    </submittedName>
</protein>
<evidence type="ECO:0000313" key="2">
    <source>
        <dbReference type="Proteomes" id="UP000552097"/>
    </source>
</evidence>
<keyword evidence="2" id="KW-1185">Reference proteome</keyword>
<organism evidence="1 2">
    <name type="scientific">Saccharothrix ecbatanensis</name>
    <dbReference type="NCBI Taxonomy" id="1105145"/>
    <lineage>
        <taxon>Bacteria</taxon>
        <taxon>Bacillati</taxon>
        <taxon>Actinomycetota</taxon>
        <taxon>Actinomycetes</taxon>
        <taxon>Pseudonocardiales</taxon>
        <taxon>Pseudonocardiaceae</taxon>
        <taxon>Saccharothrix</taxon>
    </lineage>
</organism>
<proteinExistence type="predicted"/>
<evidence type="ECO:0000313" key="1">
    <source>
        <dbReference type="EMBL" id="MBB5803144.1"/>
    </source>
</evidence>